<comment type="pathway">
    <text evidence="1">Amino-acid biosynthesis; L-histidine biosynthesis; L-histidine from 5-phospho-alpha-D-ribose 1-diphosphate: step 7/9.</text>
</comment>
<dbReference type="InterPro" id="IPR050106">
    <property type="entry name" value="HistidinolP_aminotransfase"/>
</dbReference>
<sequence length="357" mass="38326">MALNAARTRRPVPAPSRAGAGHATATGARSHGGPDARGPADWDFSTNANACGPCPHAWARVQAAARTRYPDPTYQALRERLARLHGVPPGRILMAASGSEWIMRWTAWCARGGLRRVWLPPHGYGDYAHAAALWGLRRVRQPQQAQLAWLCDPGSPLGQPEDPAVAAALLADPCRPVALDLAYAPLRLHDDTGLHDTMRERVWQLWSPNKALGLTGVRAAYVVAPLQADAADVAALDAMAPSWPLGADGVALLHAWTDDATQGWLRATLPTLQRWKADLVALLTRRGWRCQPSVTPFVCARPPHPIDAEALRAHGVKLRDAASFGLPGWWRLSAQPPQALAALDAALAAVQAGEGEP</sequence>
<evidence type="ECO:0000259" key="11">
    <source>
        <dbReference type="Pfam" id="PF00155"/>
    </source>
</evidence>
<evidence type="ECO:0000256" key="5">
    <source>
        <dbReference type="ARBA" id="ARBA00022605"/>
    </source>
</evidence>
<dbReference type="InterPro" id="IPR004839">
    <property type="entry name" value="Aminotransferase_I/II_large"/>
</dbReference>
<evidence type="ECO:0000256" key="4">
    <source>
        <dbReference type="ARBA" id="ARBA00022576"/>
    </source>
</evidence>
<organism evidence="12 13">
    <name type="scientific">Tepidimonas thermarum</name>
    <dbReference type="NCBI Taxonomy" id="335431"/>
    <lineage>
        <taxon>Bacteria</taxon>
        <taxon>Pseudomonadati</taxon>
        <taxon>Pseudomonadota</taxon>
        <taxon>Betaproteobacteria</taxon>
        <taxon>Burkholderiales</taxon>
        <taxon>Tepidimonas</taxon>
    </lineage>
</organism>
<accession>A0A554WX81</accession>
<dbReference type="PANTHER" id="PTHR43643">
    <property type="entry name" value="HISTIDINOL-PHOSPHATE AMINOTRANSFERASE 2"/>
    <property type="match status" value="1"/>
</dbReference>
<evidence type="ECO:0000313" key="12">
    <source>
        <dbReference type="EMBL" id="TSE28192.1"/>
    </source>
</evidence>
<dbReference type="InterPro" id="IPR015421">
    <property type="entry name" value="PyrdxlP-dep_Trfase_major"/>
</dbReference>
<keyword evidence="13" id="KW-1185">Reference proteome</keyword>
<keyword evidence="7" id="KW-0663">Pyridoxal phosphate</keyword>
<dbReference type="InterPro" id="IPR015422">
    <property type="entry name" value="PyrdxlP-dep_Trfase_small"/>
</dbReference>
<dbReference type="Pfam" id="PF00155">
    <property type="entry name" value="Aminotran_1_2"/>
    <property type="match status" value="1"/>
</dbReference>
<dbReference type="EMBL" id="VJOL01000057">
    <property type="protein sequence ID" value="TSE28192.1"/>
    <property type="molecule type" value="Genomic_DNA"/>
</dbReference>
<evidence type="ECO:0000256" key="8">
    <source>
        <dbReference type="ARBA" id="ARBA00023102"/>
    </source>
</evidence>
<dbReference type="Gene3D" id="3.40.640.10">
    <property type="entry name" value="Type I PLP-dependent aspartate aminotransferase-like (Major domain)"/>
    <property type="match status" value="1"/>
</dbReference>
<dbReference type="Proteomes" id="UP000318542">
    <property type="component" value="Unassembled WGS sequence"/>
</dbReference>
<comment type="similarity">
    <text evidence="2">Belongs to the class-II pyridoxal-phosphate-dependent aminotransferase family. Histidinol-phosphate aminotransferase subfamily.</text>
</comment>
<dbReference type="GO" id="GO:0004400">
    <property type="term" value="F:histidinol-phosphate transaminase activity"/>
    <property type="evidence" value="ECO:0007669"/>
    <property type="project" value="UniProtKB-EC"/>
</dbReference>
<evidence type="ECO:0000256" key="3">
    <source>
        <dbReference type="ARBA" id="ARBA00012748"/>
    </source>
</evidence>
<name>A0A554WX81_9BURK</name>
<dbReference type="EC" id="2.6.1.9" evidence="3"/>
<feature type="compositionally biased region" description="Low complexity" evidence="10">
    <location>
        <begin position="16"/>
        <end position="31"/>
    </location>
</feature>
<evidence type="ECO:0000313" key="13">
    <source>
        <dbReference type="Proteomes" id="UP000318542"/>
    </source>
</evidence>
<evidence type="ECO:0000256" key="2">
    <source>
        <dbReference type="ARBA" id="ARBA00007970"/>
    </source>
</evidence>
<gene>
    <name evidence="12" type="primary">hisC2_2</name>
    <name evidence="12" type="ORF">Tther_02274</name>
</gene>
<evidence type="ECO:0000256" key="9">
    <source>
        <dbReference type="ARBA" id="ARBA00047481"/>
    </source>
</evidence>
<dbReference type="RefSeq" id="WP_143903975.1">
    <property type="nucleotide sequence ID" value="NZ_VJOL01000057.1"/>
</dbReference>
<evidence type="ECO:0000256" key="7">
    <source>
        <dbReference type="ARBA" id="ARBA00022898"/>
    </source>
</evidence>
<comment type="catalytic activity">
    <reaction evidence="9">
        <text>L-histidinol phosphate + 2-oxoglutarate = 3-(imidazol-4-yl)-2-oxopropyl phosphate + L-glutamate</text>
        <dbReference type="Rhea" id="RHEA:23744"/>
        <dbReference type="ChEBI" id="CHEBI:16810"/>
        <dbReference type="ChEBI" id="CHEBI:29985"/>
        <dbReference type="ChEBI" id="CHEBI:57766"/>
        <dbReference type="ChEBI" id="CHEBI:57980"/>
        <dbReference type="EC" id="2.6.1.9"/>
    </reaction>
</comment>
<feature type="domain" description="Aminotransferase class I/classII large" evidence="11">
    <location>
        <begin position="43"/>
        <end position="334"/>
    </location>
</feature>
<dbReference type="SUPFAM" id="SSF53383">
    <property type="entry name" value="PLP-dependent transferases"/>
    <property type="match status" value="1"/>
</dbReference>
<dbReference type="OrthoDB" id="9813612at2"/>
<dbReference type="GO" id="GO:0030170">
    <property type="term" value="F:pyridoxal phosphate binding"/>
    <property type="evidence" value="ECO:0007669"/>
    <property type="project" value="InterPro"/>
</dbReference>
<feature type="region of interest" description="Disordered" evidence="10">
    <location>
        <begin position="1"/>
        <end position="41"/>
    </location>
</feature>
<dbReference type="Gene3D" id="3.90.1150.10">
    <property type="entry name" value="Aspartate Aminotransferase, domain 1"/>
    <property type="match status" value="1"/>
</dbReference>
<dbReference type="InterPro" id="IPR015424">
    <property type="entry name" value="PyrdxlP-dep_Trfase"/>
</dbReference>
<keyword evidence="8" id="KW-0368">Histidine biosynthesis</keyword>
<dbReference type="AlphaFoldDB" id="A0A554WX81"/>
<evidence type="ECO:0000256" key="6">
    <source>
        <dbReference type="ARBA" id="ARBA00022679"/>
    </source>
</evidence>
<reference evidence="12 13" key="1">
    <citation type="submission" date="2019-07" db="EMBL/GenBank/DDBJ databases">
        <title>Tepidimonas thermarum AA-1 draft genome.</title>
        <authorList>
            <person name="Da Costa M.S."/>
            <person name="Froufe H.J.C."/>
            <person name="Egas C."/>
            <person name="Albuquerque L."/>
        </authorList>
    </citation>
    <scope>NUCLEOTIDE SEQUENCE [LARGE SCALE GENOMIC DNA]</scope>
    <source>
        <strain evidence="12 13">AA-1</strain>
    </source>
</reference>
<comment type="caution">
    <text evidence="12">The sequence shown here is derived from an EMBL/GenBank/DDBJ whole genome shotgun (WGS) entry which is preliminary data.</text>
</comment>
<keyword evidence="6 12" id="KW-0808">Transferase</keyword>
<evidence type="ECO:0000256" key="1">
    <source>
        <dbReference type="ARBA" id="ARBA00005011"/>
    </source>
</evidence>
<dbReference type="GO" id="GO:0000105">
    <property type="term" value="P:L-histidine biosynthetic process"/>
    <property type="evidence" value="ECO:0007669"/>
    <property type="project" value="UniProtKB-KW"/>
</dbReference>
<evidence type="ECO:0000256" key="10">
    <source>
        <dbReference type="SAM" id="MobiDB-lite"/>
    </source>
</evidence>
<dbReference type="PANTHER" id="PTHR43643:SF6">
    <property type="entry name" value="HISTIDINOL-PHOSPHATE AMINOTRANSFERASE"/>
    <property type="match status" value="1"/>
</dbReference>
<protein>
    <recommendedName>
        <fullName evidence="3">histidinol-phosphate transaminase</fullName>
        <ecNumber evidence="3">2.6.1.9</ecNumber>
    </recommendedName>
</protein>
<proteinExistence type="inferred from homology"/>
<keyword evidence="5" id="KW-0028">Amino-acid biosynthesis</keyword>
<keyword evidence="4 12" id="KW-0032">Aminotransferase</keyword>